<dbReference type="InterPro" id="IPR036013">
    <property type="entry name" value="Band_7/SPFH_dom_sf"/>
</dbReference>
<sequence length="504" mass="55373">MFASGIWIVIGVVVFLVIALIGVFITKYRTAGPDEALIVTGSFLGGRNVHVDEAGNKIKIIRGGGTFVFPVFQQAKPLSLLSSKLEVTTPEVYTEQGVPVMADGIAIIKIGGSIGEIATAAEQFLGKSKEDRENEAREVLEGHLRSILGSMTVEEIYKNRDKFSQEVQRVASQDLAKMGLIIVSFTIKEVKDKNGYLDALGKPRIAQVKRDADIATAEAEKETRIRKAEALKEAKRAELERATEIAEAEKFNQLKIAEFRREQDIARAKADQAYDLETARSKQEVTAQEMEIKIIERQKQIELEEKEILRRERQYDSEVKKKADADRYSVEQAAVAEKTKQMAEADAHKYRVEAMAKAEGERVRIDGTAKADAQRAQGESEAEVIRLKGLAEAETKRKIAEAYEQFGQAAVLDMILKVLPEYAKQVAAPLSNIDQITVVDTGSGANGGANKITGYATDLMSTLQETLKASSGIDVREMLEGLSGIKLQQTAEPEPAALEQSTKG</sequence>
<dbReference type="InterPro" id="IPR001107">
    <property type="entry name" value="Band_7"/>
</dbReference>
<reference evidence="7 8" key="1">
    <citation type="submission" date="2016-11" db="EMBL/GenBank/DDBJ databases">
        <authorList>
            <person name="Varghese N."/>
            <person name="Submissions S."/>
        </authorList>
    </citation>
    <scope>NUCLEOTIDE SEQUENCE [LARGE SCALE GENOMIC DNA]</scope>
    <source>
        <strain evidence="7 8">DSM 1</strain>
    </source>
</reference>
<dbReference type="PANTHER" id="PTHR13806:SF46">
    <property type="entry name" value="FLOTILLIN-1-RELATED"/>
    <property type="match status" value="1"/>
</dbReference>
<evidence type="ECO:0000256" key="4">
    <source>
        <dbReference type="SAM" id="Coils"/>
    </source>
</evidence>
<feature type="domain" description="Band 7" evidence="6">
    <location>
        <begin position="120"/>
        <end position="302"/>
    </location>
</feature>
<keyword evidence="3 5" id="KW-0472">Membrane</keyword>
<dbReference type="KEGG" id="bcoa:BF29_1570"/>
<dbReference type="GO" id="GO:0072659">
    <property type="term" value="P:protein localization to plasma membrane"/>
    <property type="evidence" value="ECO:0007669"/>
    <property type="project" value="TreeGrafter"/>
</dbReference>
<evidence type="ECO:0000313" key="8">
    <source>
        <dbReference type="Proteomes" id="UP000184029"/>
    </source>
</evidence>
<dbReference type="InterPro" id="IPR031905">
    <property type="entry name" value="Flotillin_C"/>
</dbReference>
<dbReference type="GO" id="GO:0005886">
    <property type="term" value="C:plasma membrane"/>
    <property type="evidence" value="ECO:0007669"/>
    <property type="project" value="TreeGrafter"/>
</dbReference>
<name>A0A8B4BWZ0_HEYCO</name>
<gene>
    <name evidence="7" type="ORF">SAMN02745208_01931</name>
</gene>
<evidence type="ECO:0000256" key="5">
    <source>
        <dbReference type="SAM" id="Phobius"/>
    </source>
</evidence>
<accession>A0A8B4BWZ0</accession>
<protein>
    <submittedName>
        <fullName evidence="7">Flotillin</fullName>
    </submittedName>
</protein>
<comment type="similarity">
    <text evidence="2">Belongs to the band 7/mec-2 family. Flotillin subfamily.</text>
</comment>
<dbReference type="PANTHER" id="PTHR13806">
    <property type="entry name" value="FLOTILLIN-RELATED"/>
    <property type="match status" value="1"/>
</dbReference>
<comment type="subcellular location">
    <subcellularLocation>
        <location evidence="1">Membrane</location>
    </subcellularLocation>
</comment>
<evidence type="ECO:0000313" key="7">
    <source>
        <dbReference type="EMBL" id="SHF39425.1"/>
    </source>
</evidence>
<dbReference type="AlphaFoldDB" id="A0A8B4BWZ0"/>
<dbReference type="Proteomes" id="UP000184029">
    <property type="component" value="Unassembled WGS sequence"/>
</dbReference>
<dbReference type="Pfam" id="PF01145">
    <property type="entry name" value="Band_7"/>
    <property type="match status" value="1"/>
</dbReference>
<dbReference type="InterPro" id="IPR027705">
    <property type="entry name" value="Flotillin_fam"/>
</dbReference>
<dbReference type="GO" id="GO:0002020">
    <property type="term" value="F:protease binding"/>
    <property type="evidence" value="ECO:0007669"/>
    <property type="project" value="TreeGrafter"/>
</dbReference>
<dbReference type="SUPFAM" id="SSF117892">
    <property type="entry name" value="Band 7/SPFH domain"/>
    <property type="match status" value="1"/>
</dbReference>
<dbReference type="CDD" id="cd03399">
    <property type="entry name" value="SPFH_flotillin"/>
    <property type="match status" value="1"/>
</dbReference>
<dbReference type="GeneID" id="29813746"/>
<evidence type="ECO:0000256" key="3">
    <source>
        <dbReference type="ARBA" id="ARBA00023136"/>
    </source>
</evidence>
<dbReference type="RefSeq" id="WP_029142371.1">
    <property type="nucleotide sequence ID" value="NZ_ALAS01000231.1"/>
</dbReference>
<organism evidence="7 8">
    <name type="scientific">Heyndrickxia coagulans DSM 1 = ATCC 7050</name>
    <dbReference type="NCBI Taxonomy" id="1121088"/>
    <lineage>
        <taxon>Bacteria</taxon>
        <taxon>Bacillati</taxon>
        <taxon>Bacillota</taxon>
        <taxon>Bacilli</taxon>
        <taxon>Bacillales</taxon>
        <taxon>Bacillaceae</taxon>
        <taxon>Heyndrickxia</taxon>
    </lineage>
</organism>
<keyword evidence="5" id="KW-1133">Transmembrane helix</keyword>
<dbReference type="Gene3D" id="3.30.479.30">
    <property type="entry name" value="Band 7 domain"/>
    <property type="match status" value="1"/>
</dbReference>
<keyword evidence="4" id="KW-0175">Coiled coil</keyword>
<dbReference type="Pfam" id="PF15975">
    <property type="entry name" value="Flot"/>
    <property type="match status" value="1"/>
</dbReference>
<dbReference type="EMBL" id="FQUB01000037">
    <property type="protein sequence ID" value="SHF39425.1"/>
    <property type="molecule type" value="Genomic_DNA"/>
</dbReference>
<comment type="caution">
    <text evidence="7">The sequence shown here is derived from an EMBL/GenBank/DDBJ whole genome shotgun (WGS) entry which is preliminary data.</text>
</comment>
<evidence type="ECO:0000256" key="2">
    <source>
        <dbReference type="ARBA" id="ARBA00007161"/>
    </source>
</evidence>
<dbReference type="SMART" id="SM00244">
    <property type="entry name" value="PHB"/>
    <property type="match status" value="1"/>
</dbReference>
<keyword evidence="5" id="KW-0812">Transmembrane</keyword>
<evidence type="ECO:0000256" key="1">
    <source>
        <dbReference type="ARBA" id="ARBA00004370"/>
    </source>
</evidence>
<proteinExistence type="inferred from homology"/>
<feature type="transmembrane region" description="Helical" evidence="5">
    <location>
        <begin position="6"/>
        <end position="25"/>
    </location>
</feature>
<evidence type="ECO:0000259" key="6">
    <source>
        <dbReference type="SMART" id="SM00244"/>
    </source>
</evidence>
<feature type="coiled-coil region" evidence="4">
    <location>
        <begin position="214"/>
        <end position="247"/>
    </location>
</feature>